<evidence type="ECO:0000259" key="2">
    <source>
        <dbReference type="Pfam" id="PF00188"/>
    </source>
</evidence>
<dbReference type="InterPro" id="IPR036582">
    <property type="entry name" value="Mao_N_sf"/>
</dbReference>
<dbReference type="InterPro" id="IPR035940">
    <property type="entry name" value="CAP_sf"/>
</dbReference>
<gene>
    <name evidence="3" type="ordered locus">HMPREF0389_00607</name>
</gene>
<dbReference type="CDD" id="cd05379">
    <property type="entry name" value="CAP_bacterial"/>
    <property type="match status" value="1"/>
</dbReference>
<dbReference type="PANTHER" id="PTHR31157:SF1">
    <property type="entry name" value="SCP DOMAIN-CONTAINING PROTEIN"/>
    <property type="match status" value="1"/>
</dbReference>
<dbReference type="RefSeq" id="WP_014262648.1">
    <property type="nucleotide sequence ID" value="NC_016630.1"/>
</dbReference>
<evidence type="ECO:0000313" key="3">
    <source>
        <dbReference type="EMBL" id="EFE28690.2"/>
    </source>
</evidence>
<dbReference type="EMBL" id="CP002390">
    <property type="protein sequence ID" value="EFE28690.2"/>
    <property type="molecule type" value="Genomic_DNA"/>
</dbReference>
<dbReference type="SUPFAM" id="SSF55383">
    <property type="entry name" value="Copper amine oxidase, domain N"/>
    <property type="match status" value="1"/>
</dbReference>
<evidence type="ECO:0000313" key="4">
    <source>
        <dbReference type="Proteomes" id="UP000007468"/>
    </source>
</evidence>
<dbReference type="STRING" id="546269.HMPREF0389_00607"/>
<dbReference type="HOGENOM" id="CLU_870817_0_0_9"/>
<reference evidence="4" key="1">
    <citation type="submission" date="2010-12" db="EMBL/GenBank/DDBJ databases">
        <title>The genome sequence of Filifactor alocis strain ATCC 35896.</title>
        <authorList>
            <consortium name="The Broad Institute Genome Sequencing Platform"/>
            <person name="Ward D."/>
            <person name="Earl A."/>
            <person name="Feldgarden M."/>
            <person name="Young S.K."/>
            <person name="Gargeya S."/>
            <person name="Zeng Q."/>
            <person name="Alvarado L."/>
            <person name="Berlin A."/>
            <person name="Bochicchio J."/>
            <person name="Chapman S.B."/>
            <person name="Chen Z."/>
            <person name="Freedman E."/>
            <person name="Gellesch M."/>
            <person name="Goldberg J."/>
            <person name="Griggs A."/>
            <person name="Gujja S."/>
            <person name="Heilman E."/>
            <person name="Heiman D."/>
            <person name="Howarth C."/>
            <person name="Mehta T."/>
            <person name="Neiman D."/>
            <person name="Pearson M."/>
            <person name="Roberts A."/>
            <person name="Saif S."/>
            <person name="Shea T."/>
            <person name="Shenoy N."/>
            <person name="Sisk P."/>
            <person name="Stolte C."/>
            <person name="Sykes S."/>
            <person name="White J."/>
            <person name="Yandava C."/>
            <person name="Izard J."/>
            <person name="Blanton J.M."/>
            <person name="Baranova O.V."/>
            <person name="Tanner A.C."/>
            <person name="Dewhirst F.E."/>
            <person name="Haas B."/>
            <person name="Nusbaum C."/>
            <person name="Birren B."/>
        </authorList>
    </citation>
    <scope>NUCLEOTIDE SEQUENCE [LARGE SCALE GENOMIC DNA]</scope>
    <source>
        <strain evidence="4">ATCC 35896 / D40 B5</strain>
    </source>
</reference>
<dbReference type="eggNOG" id="COG2340">
    <property type="taxonomic scope" value="Bacteria"/>
</dbReference>
<dbReference type="Gene3D" id="3.40.33.10">
    <property type="entry name" value="CAP"/>
    <property type="match status" value="1"/>
</dbReference>
<dbReference type="InterPro" id="IPR014044">
    <property type="entry name" value="CAP_dom"/>
</dbReference>
<sequence length="319" mass="36210">MKRNKKLIVTGALLSGLCSINMNTSHATKCNLIEYYPKVVKYPIYSDVGEVSTNNLKLDMDGTTYLSLRDLGKILDIKIDWDENTHSIHIDKHSKNIPDDVASFQSVSNVKAIAVNFPIFVNGVQKAPRKLELKVNGTTYLSLRDLSDMLGTEIVWNSKLKRININTNSNYDAKQKTEWLEEEIQPKEEIQTGNYDISDEMLSLVNDFRAENSVPPLKKMRDMQGYANIRSKEIVDFFSHVRPNGEEGLDSIMAKSDYRTAGENIAAGNKDARSTFEQWKNSRGHRDNMLNPNFTHMTVGSCYSDGMYGYYHAQIFVGK</sequence>
<protein>
    <submittedName>
        <fullName evidence="3">SCP-like protein</fullName>
    </submittedName>
</protein>
<dbReference type="SUPFAM" id="SSF55797">
    <property type="entry name" value="PR-1-like"/>
    <property type="match status" value="1"/>
</dbReference>
<organism evidence="3 4">
    <name type="scientific">Filifactor alocis (strain ATCC 35896 / CCUG 47790 / D40 B5)</name>
    <name type="common">Fusobacterium alocis</name>
    <dbReference type="NCBI Taxonomy" id="546269"/>
    <lineage>
        <taxon>Bacteria</taxon>
        <taxon>Bacillati</taxon>
        <taxon>Bacillota</taxon>
        <taxon>Clostridia</taxon>
        <taxon>Peptostreptococcales</taxon>
        <taxon>Filifactoraceae</taxon>
        <taxon>Filifactor</taxon>
    </lineage>
</organism>
<dbReference type="KEGG" id="faa:HMPREF0389_00607"/>
<keyword evidence="1" id="KW-0732">Signal</keyword>
<feature type="signal peptide" evidence="1">
    <location>
        <begin position="1"/>
        <end position="27"/>
    </location>
</feature>
<feature type="chain" id="PRO_5003084045" evidence="1">
    <location>
        <begin position="28"/>
        <end position="319"/>
    </location>
</feature>
<proteinExistence type="predicted"/>
<dbReference type="PANTHER" id="PTHR31157">
    <property type="entry name" value="SCP DOMAIN-CONTAINING PROTEIN"/>
    <property type="match status" value="1"/>
</dbReference>
<evidence type="ECO:0000256" key="1">
    <source>
        <dbReference type="SAM" id="SignalP"/>
    </source>
</evidence>
<accession>D6GPI7</accession>
<keyword evidence="4" id="KW-1185">Reference proteome</keyword>
<feature type="domain" description="SCP" evidence="2">
    <location>
        <begin position="202"/>
        <end position="309"/>
    </location>
</feature>
<dbReference type="OrthoDB" id="9783944at2"/>
<dbReference type="Pfam" id="PF00188">
    <property type="entry name" value="CAP"/>
    <property type="match status" value="1"/>
</dbReference>
<dbReference type="AlphaFoldDB" id="D6GPI7"/>
<name>D6GPI7_FILAD</name>
<dbReference type="Proteomes" id="UP000007468">
    <property type="component" value="Chromosome"/>
</dbReference>